<dbReference type="eggNOG" id="COG1082">
    <property type="taxonomic scope" value="Bacteria"/>
</dbReference>
<dbReference type="PATRIC" id="fig|1088721.3.peg.1242"/>
<evidence type="ECO:0000313" key="3">
    <source>
        <dbReference type="Proteomes" id="UP000004030"/>
    </source>
</evidence>
<reference evidence="2 3" key="1">
    <citation type="journal article" date="2012" name="J. Bacteriol.">
        <title>Genome sequence of benzo(a)pyrene-degrading bacterium Novosphingobium pentaromativorans US6-1.</title>
        <authorList>
            <person name="Luo Y.R."/>
            <person name="Kang S.G."/>
            <person name="Kim S.J."/>
            <person name="Kim M.R."/>
            <person name="Li N."/>
            <person name="Lee J.H."/>
            <person name="Kwon K.K."/>
        </authorList>
    </citation>
    <scope>NUCLEOTIDE SEQUENCE [LARGE SCALE GENOMIC DNA]</scope>
    <source>
        <strain evidence="2 3">US6-1</strain>
    </source>
</reference>
<keyword evidence="2" id="KW-0413">Isomerase</keyword>
<evidence type="ECO:0000259" key="1">
    <source>
        <dbReference type="Pfam" id="PF01261"/>
    </source>
</evidence>
<dbReference type="Gene3D" id="3.20.20.150">
    <property type="entry name" value="Divalent-metal-dependent TIM barrel enzymes"/>
    <property type="match status" value="1"/>
</dbReference>
<accession>G6EA87</accession>
<comment type="caution">
    <text evidence="2">The sequence shown here is derived from an EMBL/GenBank/DDBJ whole genome shotgun (WGS) entry which is preliminary data.</text>
</comment>
<dbReference type="GO" id="GO:0016853">
    <property type="term" value="F:isomerase activity"/>
    <property type="evidence" value="ECO:0007669"/>
    <property type="project" value="UniProtKB-KW"/>
</dbReference>
<dbReference type="InterPro" id="IPR050312">
    <property type="entry name" value="IolE/XylAMocC-like"/>
</dbReference>
<organism evidence="2 3">
    <name type="scientific">Novosphingobium pentaromativorans US6-1</name>
    <dbReference type="NCBI Taxonomy" id="1088721"/>
    <lineage>
        <taxon>Bacteria</taxon>
        <taxon>Pseudomonadati</taxon>
        <taxon>Pseudomonadota</taxon>
        <taxon>Alphaproteobacteria</taxon>
        <taxon>Sphingomonadales</taxon>
        <taxon>Sphingomonadaceae</taxon>
        <taxon>Novosphingobium</taxon>
    </lineage>
</organism>
<dbReference type="AlphaFoldDB" id="G6EA87"/>
<gene>
    <name evidence="2" type="ORF">NSU_1258</name>
</gene>
<dbReference type="SUPFAM" id="SSF51658">
    <property type="entry name" value="Xylose isomerase-like"/>
    <property type="match status" value="1"/>
</dbReference>
<dbReference type="PANTHER" id="PTHR12110:SF53">
    <property type="entry name" value="BLR5974 PROTEIN"/>
    <property type="match status" value="1"/>
</dbReference>
<dbReference type="PANTHER" id="PTHR12110">
    <property type="entry name" value="HYDROXYPYRUVATE ISOMERASE"/>
    <property type="match status" value="1"/>
</dbReference>
<sequence>MRVGTDSSKFPVSTAAGAIGVLQQAADLGLEGVFFRSAFELSPKLDRKEIEDVATAARELDLYLEVGAAKINPFATPEAPEIRSLGDGDYMLGLERIIRALTAAGIKEIWTATANYQFRFSSIYACDRFRTDVEWTDQLAATLKVMHRIAPVLRDTGAHLNVETHEEISTFEVVRLVEEAGPDAFGITFDTANVLVRGEDPLAAARRVAPYVRSTHIRDVALVRTNEGISRFLAPVGEGVIDWASLLKTLSQHSTPTLSIEGVIFARGEMNLFIDDPLWWASHPDLTKEEFARVEGLTRGYADQVNAGLRPGLDELRQNIGPAEALEFITTSAAALRQFL</sequence>
<dbReference type="EMBL" id="AGFM01000015">
    <property type="protein sequence ID" value="EHJ61802.1"/>
    <property type="molecule type" value="Genomic_DNA"/>
</dbReference>
<protein>
    <submittedName>
        <fullName evidence="2">Xylose isomerase domain-containing protein TIM barrel</fullName>
    </submittedName>
</protein>
<name>G6EA87_9SPHN</name>
<dbReference type="STRING" id="1088721.JI59_13815"/>
<dbReference type="Proteomes" id="UP000004030">
    <property type="component" value="Unassembled WGS sequence"/>
</dbReference>
<proteinExistence type="predicted"/>
<dbReference type="RefSeq" id="WP_007012173.1">
    <property type="nucleotide sequence ID" value="NZ_AGFM01000015.1"/>
</dbReference>
<feature type="domain" description="Xylose isomerase-like TIM barrel" evidence="1">
    <location>
        <begin position="22"/>
        <end position="254"/>
    </location>
</feature>
<evidence type="ECO:0000313" key="2">
    <source>
        <dbReference type="EMBL" id="EHJ61802.1"/>
    </source>
</evidence>
<dbReference type="Pfam" id="PF01261">
    <property type="entry name" value="AP_endonuc_2"/>
    <property type="match status" value="1"/>
</dbReference>
<dbReference type="InterPro" id="IPR013022">
    <property type="entry name" value="Xyl_isomerase-like_TIM-brl"/>
</dbReference>
<dbReference type="KEGG" id="npn:JI59_13815"/>
<dbReference type="InterPro" id="IPR036237">
    <property type="entry name" value="Xyl_isomerase-like_sf"/>
</dbReference>
<keyword evidence="3" id="KW-1185">Reference proteome</keyword>